<dbReference type="AlphaFoldDB" id="A0A931MVB2"/>
<evidence type="ECO:0000313" key="4">
    <source>
        <dbReference type="Proteomes" id="UP000614490"/>
    </source>
</evidence>
<evidence type="ECO:0000313" key="3">
    <source>
        <dbReference type="EMBL" id="MBH0230622.1"/>
    </source>
</evidence>
<accession>A0A931MVB2</accession>
<name>A0A931MVB2_9BACI</name>
<comment type="caution">
    <text evidence="3">The sequence shown here is derived from an EMBL/GenBank/DDBJ whole genome shotgun (WGS) entry which is preliminary data.</text>
</comment>
<evidence type="ECO:0000259" key="2">
    <source>
        <dbReference type="SMART" id="SM00014"/>
    </source>
</evidence>
<feature type="transmembrane region" description="Helical" evidence="1">
    <location>
        <begin position="20"/>
        <end position="43"/>
    </location>
</feature>
<sequence>MDEVLLRWIYDFSEAAWWDQTMFFFSSWGYKLAILFILISLVWKQTRWTGFAGMAALVLGLTLSQVLRWLFPRERPFMVFETVEELLPKEATASFPSEQGITIGVFMIVLWQFGGAWRWIGIVLGMLVMVSRVYVGHHYVSDVLVGAALGILCFMIFHKMIVKRRKAL</sequence>
<dbReference type="EMBL" id="JADZSC010000002">
    <property type="protein sequence ID" value="MBH0230622.1"/>
    <property type="molecule type" value="Genomic_DNA"/>
</dbReference>
<protein>
    <submittedName>
        <fullName evidence="3">Phosphatase PAP2 family protein</fullName>
    </submittedName>
</protein>
<gene>
    <name evidence="3" type="ORF">H0267_10390</name>
</gene>
<evidence type="ECO:0000256" key="1">
    <source>
        <dbReference type="SAM" id="Phobius"/>
    </source>
</evidence>
<feature type="transmembrane region" description="Helical" evidence="1">
    <location>
        <begin position="117"/>
        <end position="137"/>
    </location>
</feature>
<keyword evidence="1" id="KW-0812">Transmembrane</keyword>
<feature type="transmembrane region" description="Helical" evidence="1">
    <location>
        <begin position="143"/>
        <end position="162"/>
    </location>
</feature>
<reference evidence="3 4" key="1">
    <citation type="journal article" date="2005" name="Int. J. Syst. Evol. Microbiol.">
        <title>Halobacillus yeomjeoni sp. nov., isolated from a marine solar saltern in Korea.</title>
        <authorList>
            <person name="Yoon J.H."/>
            <person name="Kang S.J."/>
            <person name="Lee C.H."/>
            <person name="Oh H.W."/>
            <person name="Oh T.K."/>
        </authorList>
    </citation>
    <scope>NUCLEOTIDE SEQUENCE [LARGE SCALE GENOMIC DNA]</scope>
    <source>
        <strain evidence="3 4">KCTC 3957</strain>
    </source>
</reference>
<feature type="transmembrane region" description="Helical" evidence="1">
    <location>
        <begin position="50"/>
        <end position="71"/>
    </location>
</feature>
<dbReference type="PANTHER" id="PTHR14969">
    <property type="entry name" value="SPHINGOSINE-1-PHOSPHATE PHOSPHOHYDROLASE"/>
    <property type="match status" value="1"/>
</dbReference>
<dbReference type="Pfam" id="PF01569">
    <property type="entry name" value="PAP2"/>
    <property type="match status" value="1"/>
</dbReference>
<proteinExistence type="predicted"/>
<keyword evidence="1" id="KW-1133">Transmembrane helix</keyword>
<organism evidence="3 4">
    <name type="scientific">Halobacillus yeomjeoni</name>
    <dbReference type="NCBI Taxonomy" id="311194"/>
    <lineage>
        <taxon>Bacteria</taxon>
        <taxon>Bacillati</taxon>
        <taxon>Bacillota</taxon>
        <taxon>Bacilli</taxon>
        <taxon>Bacillales</taxon>
        <taxon>Bacillaceae</taxon>
        <taxon>Halobacillus</taxon>
    </lineage>
</organism>
<keyword evidence="1" id="KW-0472">Membrane</keyword>
<keyword evidence="4" id="KW-1185">Reference proteome</keyword>
<dbReference type="Proteomes" id="UP000614490">
    <property type="component" value="Unassembled WGS sequence"/>
</dbReference>
<dbReference type="InterPro" id="IPR000326">
    <property type="entry name" value="PAP2/HPO"/>
</dbReference>
<dbReference type="PANTHER" id="PTHR14969:SF13">
    <property type="entry name" value="AT30094P"/>
    <property type="match status" value="1"/>
</dbReference>
<dbReference type="Gene3D" id="1.20.144.10">
    <property type="entry name" value="Phosphatidic acid phosphatase type 2/haloperoxidase"/>
    <property type="match status" value="1"/>
</dbReference>
<dbReference type="InterPro" id="IPR036938">
    <property type="entry name" value="PAP2/HPO_sf"/>
</dbReference>
<dbReference type="RefSeq" id="WP_197317245.1">
    <property type="nucleotide sequence ID" value="NZ_JADZSC010000002.1"/>
</dbReference>
<feature type="domain" description="Phosphatidic acid phosphatase type 2/haloperoxidase" evidence="2">
    <location>
        <begin position="49"/>
        <end position="158"/>
    </location>
</feature>
<dbReference type="SUPFAM" id="SSF48317">
    <property type="entry name" value="Acid phosphatase/Vanadium-dependent haloperoxidase"/>
    <property type="match status" value="1"/>
</dbReference>
<dbReference type="SMART" id="SM00014">
    <property type="entry name" value="acidPPc"/>
    <property type="match status" value="1"/>
</dbReference>